<dbReference type="EMBL" id="VSSQ01005354">
    <property type="protein sequence ID" value="MPM28813.1"/>
    <property type="molecule type" value="Genomic_DNA"/>
</dbReference>
<accession>A0A644YQQ5</accession>
<evidence type="ECO:0000313" key="1">
    <source>
        <dbReference type="EMBL" id="MPM28813.1"/>
    </source>
</evidence>
<organism evidence="1">
    <name type="scientific">bioreactor metagenome</name>
    <dbReference type="NCBI Taxonomy" id="1076179"/>
    <lineage>
        <taxon>unclassified sequences</taxon>
        <taxon>metagenomes</taxon>
        <taxon>ecological metagenomes</taxon>
    </lineage>
</organism>
<comment type="caution">
    <text evidence="1">The sequence shown here is derived from an EMBL/GenBank/DDBJ whole genome shotgun (WGS) entry which is preliminary data.</text>
</comment>
<gene>
    <name evidence="1" type="ORF">SDC9_75344</name>
</gene>
<sequence>MALIIAYVDGNNIYKLSANMRCNLENDAKEREDILKLKEQILVAEKERLNGKGMTITEVKENLNKENNV</sequence>
<dbReference type="AlphaFoldDB" id="A0A644YQQ5"/>
<name>A0A644YQQ5_9ZZZZ</name>
<protein>
    <submittedName>
        <fullName evidence="1">Uncharacterized protein</fullName>
    </submittedName>
</protein>
<reference evidence="1" key="1">
    <citation type="submission" date="2019-08" db="EMBL/GenBank/DDBJ databases">
        <authorList>
            <person name="Kucharzyk K."/>
            <person name="Murdoch R.W."/>
            <person name="Higgins S."/>
            <person name="Loffler F."/>
        </authorList>
    </citation>
    <scope>NUCLEOTIDE SEQUENCE</scope>
</reference>
<proteinExistence type="predicted"/>